<dbReference type="GO" id="GO:0034335">
    <property type="term" value="F:DNA negative supercoiling activity"/>
    <property type="evidence" value="ECO:0007669"/>
    <property type="project" value="UniProtKB-ARBA"/>
</dbReference>
<comment type="catalytic activity">
    <reaction evidence="1 6">
        <text>ATP-dependent breakage, passage and rejoining of double-stranded DNA.</text>
        <dbReference type="EC" id="5.6.2.2"/>
    </reaction>
</comment>
<dbReference type="Gene3D" id="3.30.1360.40">
    <property type="match status" value="1"/>
</dbReference>
<dbReference type="PANTHER" id="PTHR43493:SF5">
    <property type="entry name" value="DNA GYRASE SUBUNIT A, CHLOROPLASTIC_MITOCHONDRIAL"/>
    <property type="match status" value="1"/>
</dbReference>
<dbReference type="InterPro" id="IPR013757">
    <property type="entry name" value="Topo_IIA_A_a_sf"/>
</dbReference>
<protein>
    <submittedName>
        <fullName evidence="9">DNA gyrase A subunit</fullName>
    </submittedName>
</protein>
<dbReference type="SUPFAM" id="SSF56719">
    <property type="entry name" value="Type II DNA topoisomerase"/>
    <property type="match status" value="1"/>
</dbReference>
<keyword evidence="5 6" id="KW-0413">Isomerase</keyword>
<keyword evidence="3 6" id="KW-0799">Topoisomerase</keyword>
<dbReference type="Gene3D" id="1.10.268.10">
    <property type="entry name" value="Topoisomerase, domain 3"/>
    <property type="match status" value="1"/>
</dbReference>
<feature type="coiled-coil region" evidence="7">
    <location>
        <begin position="424"/>
        <end position="451"/>
    </location>
</feature>
<dbReference type="InterPro" id="IPR035516">
    <property type="entry name" value="Gyrase/topoIV_suA_C"/>
</dbReference>
<sequence length="716" mass="82182">MQITKIMDEQFTNFASYVIVNNLPSIDGLLPVQRKVLWALHKNGVNSNKQFIKLHRAGAMAMVYYIMGDLPLFGAMKNMANNGLSYMYLQPKGSFGDKRKKFDDGASPRYVECRLSSYSEDCLLKTVNKNVVPIKRNFDNTEDEPIILPSIAPNILTNVSQSIAVGMASKIPSHNLSDTCNSIINYINTNDIDSSIEILKCPDFEGTKGKIIYDKKTFYNIYKTGKGSFSLTGNYIYDKNTNIFSIIEVPYESYIEDIEDKLERSYEKGLFKEIIDVHNSSGVQGIQLDITLKRNTDIKQFLIKLKKYTPYESKFSCNFTVLDLDGKTPMLMSLEMIYSKWVLYRQNCIKNELKFDINKLQTELNKLQGLEIINKDLDTAIKLIRSSKTEKTAIEKLISHFNLNQQQAEYISTIRLVNINKEWIFKKIENINNLENEIARLKDILSSDKAINNIITSQLQEVKQKYGQPRKTEIIYEDDIQEIDEDDLIEEYSTYCILTKENYLKKLKKKSDNVRLKDNDKIISEIYSTNKSTLLLFSNKSICYKIYQYELDECKPSNLGEYLPQLLQLDKDEKIISMISTLDYKGFLVNCFDNGKIAKVDLKSFQTKTKRSKLENAYSLDSKLINQFAIEKNIDILCKSSIDKVLIINTSDINSKGSKNTKGINVLRSKKGSNMELCIPVDNIDIEQIADINYYKGNPNAIGVFLKKSDKIIIKN</sequence>
<evidence type="ECO:0000256" key="2">
    <source>
        <dbReference type="ARBA" id="ARBA00008263"/>
    </source>
</evidence>
<reference evidence="9" key="1">
    <citation type="submission" date="2013-10" db="EMBL/GenBank/DDBJ databases">
        <title>Draft genome sequence of Clostridium botulinum type B strain Osaka05.</title>
        <authorList>
            <person name="Sakaguchi Y."/>
            <person name="Hosomi K."/>
            <person name="Uchiyama J."/>
            <person name="Ogura Y."/>
            <person name="Sakaguchi M."/>
            <person name="Kohda T."/>
            <person name="Mukamoto M."/>
            <person name="Misawa N."/>
            <person name="Matsuzaki S."/>
            <person name="Hayashi T."/>
            <person name="Kozaki S."/>
        </authorList>
    </citation>
    <scope>NUCLEOTIDE SEQUENCE</scope>
    <source>
        <strain evidence="9">Osaka05</strain>
    </source>
</reference>
<dbReference type="RefSeq" id="WP_030031900.1">
    <property type="nucleotide sequence ID" value="NZ_BA000058.1"/>
</dbReference>
<dbReference type="PROSITE" id="PS52040">
    <property type="entry name" value="TOPO_IIA"/>
    <property type="match status" value="1"/>
</dbReference>
<dbReference type="PANTHER" id="PTHR43493">
    <property type="entry name" value="DNA GYRASE/TOPOISOMERASE SUBUNIT A"/>
    <property type="match status" value="1"/>
</dbReference>
<evidence type="ECO:0000256" key="1">
    <source>
        <dbReference type="ARBA" id="ARBA00000185"/>
    </source>
</evidence>
<dbReference type="InterPro" id="IPR050220">
    <property type="entry name" value="Type_II_DNA_Topoisomerases"/>
</dbReference>
<evidence type="ECO:0000313" key="9">
    <source>
        <dbReference type="EMBL" id="BAO04832.1"/>
    </source>
</evidence>
<name>A0A060N4U7_CLOBO</name>
<feature type="domain" description="Topo IIA-type catalytic" evidence="8">
    <location>
        <begin position="22"/>
        <end position="488"/>
    </location>
</feature>
<dbReference type="EMBL" id="BA000058">
    <property type="protein sequence ID" value="BAO04832.1"/>
    <property type="molecule type" value="Genomic_DNA"/>
</dbReference>
<comment type="similarity">
    <text evidence="2">Belongs to the type II topoisomerase GyrA/ParC subunit family.</text>
</comment>
<accession>A0A060N4U7</accession>
<dbReference type="InterPro" id="IPR013758">
    <property type="entry name" value="Topo_IIA_A/C_ab"/>
</dbReference>
<keyword evidence="7" id="KW-0175">Coiled coil</keyword>
<organism evidence="9">
    <name type="scientific">Clostridium botulinum B str. Osaka05</name>
    <dbReference type="NCBI Taxonomy" id="1407017"/>
    <lineage>
        <taxon>Bacteria</taxon>
        <taxon>Bacillati</taxon>
        <taxon>Bacillota</taxon>
        <taxon>Clostridia</taxon>
        <taxon>Eubacteriales</taxon>
        <taxon>Clostridiaceae</taxon>
        <taxon>Clostridium</taxon>
    </lineage>
</organism>
<evidence type="ECO:0000259" key="8">
    <source>
        <dbReference type="PROSITE" id="PS52040"/>
    </source>
</evidence>
<keyword evidence="4 6" id="KW-0238">DNA-binding</keyword>
<dbReference type="AlphaFoldDB" id="A0A060N4U7"/>
<evidence type="ECO:0000256" key="6">
    <source>
        <dbReference type="PROSITE-ProRule" id="PRU01384"/>
    </source>
</evidence>
<dbReference type="HOGENOM" id="CLU_002977_9_0_9"/>
<evidence type="ECO:0000256" key="3">
    <source>
        <dbReference type="ARBA" id="ARBA00023029"/>
    </source>
</evidence>
<dbReference type="GO" id="GO:0009330">
    <property type="term" value="C:DNA topoisomerase type II (double strand cut, ATP-hydrolyzing) complex"/>
    <property type="evidence" value="ECO:0007669"/>
    <property type="project" value="TreeGrafter"/>
</dbReference>
<dbReference type="GO" id="GO:0005524">
    <property type="term" value="F:ATP binding"/>
    <property type="evidence" value="ECO:0007669"/>
    <property type="project" value="InterPro"/>
</dbReference>
<dbReference type="Gene3D" id="2.120.10.90">
    <property type="entry name" value="DNA gyrase/topoisomerase IV, subunit A, C-terminal"/>
    <property type="match status" value="1"/>
</dbReference>
<proteinExistence type="inferred from homology"/>
<dbReference type="SMART" id="SM00434">
    <property type="entry name" value="TOP4c"/>
    <property type="match status" value="1"/>
</dbReference>
<dbReference type="InterPro" id="IPR002205">
    <property type="entry name" value="Topo_IIA_dom_A"/>
</dbReference>
<dbReference type="SUPFAM" id="SSF101904">
    <property type="entry name" value="GyrA/ParC C-terminal domain-like"/>
    <property type="match status" value="1"/>
</dbReference>
<evidence type="ECO:0000256" key="4">
    <source>
        <dbReference type="ARBA" id="ARBA00023125"/>
    </source>
</evidence>
<dbReference type="Pfam" id="PF00521">
    <property type="entry name" value="DNA_topoisoIV"/>
    <property type="match status" value="1"/>
</dbReference>
<gene>
    <name evidence="9" type="ORF">CBO05P1_113</name>
</gene>
<dbReference type="GO" id="GO:0006265">
    <property type="term" value="P:DNA topological change"/>
    <property type="evidence" value="ECO:0007669"/>
    <property type="project" value="UniProtKB-UniRule"/>
</dbReference>
<dbReference type="Gene3D" id="3.90.199.10">
    <property type="entry name" value="Topoisomerase II, domain 5"/>
    <property type="match status" value="1"/>
</dbReference>
<evidence type="ECO:0000256" key="5">
    <source>
        <dbReference type="ARBA" id="ARBA00023235"/>
    </source>
</evidence>
<feature type="active site" description="O-(5'-phospho-DNA)-tyrosine intermediate" evidence="6">
    <location>
        <position position="110"/>
    </location>
</feature>
<dbReference type="GO" id="GO:0003677">
    <property type="term" value="F:DNA binding"/>
    <property type="evidence" value="ECO:0007669"/>
    <property type="project" value="UniProtKB-UniRule"/>
</dbReference>
<dbReference type="Proteomes" id="UP000054164">
    <property type="component" value="Unassembled WGS sequence"/>
</dbReference>
<evidence type="ECO:0000256" key="7">
    <source>
        <dbReference type="SAM" id="Coils"/>
    </source>
</evidence>
<dbReference type="InterPro" id="IPR013760">
    <property type="entry name" value="Topo_IIA-like_dom_sf"/>
</dbReference>